<proteinExistence type="predicted"/>
<dbReference type="EMBL" id="CAMAPE010000008">
    <property type="protein sequence ID" value="CAH9072251.1"/>
    <property type="molecule type" value="Genomic_DNA"/>
</dbReference>
<dbReference type="AlphaFoldDB" id="A0A9P0YR40"/>
<dbReference type="Proteomes" id="UP001152484">
    <property type="component" value="Unassembled WGS sequence"/>
</dbReference>
<name>A0A9P0YR40_CUSEU</name>
<comment type="caution">
    <text evidence="1">The sequence shown here is derived from an EMBL/GenBank/DDBJ whole genome shotgun (WGS) entry which is preliminary data.</text>
</comment>
<sequence length="121" mass="13335">MPTAQVPGVVREPSLEVLTLSLPAGTAVLNGTADPRALLKGITLDIDRAALGDDDDQALEDRILRSSLTTCVALGEQFRWLEEWRLLKAKQEAKMKELILRDSQATKLTGQLEEELRLARA</sequence>
<evidence type="ECO:0000313" key="1">
    <source>
        <dbReference type="EMBL" id="CAH9072251.1"/>
    </source>
</evidence>
<gene>
    <name evidence="1" type="ORF">CEURO_LOCUS4260</name>
</gene>
<feature type="non-terminal residue" evidence="1">
    <location>
        <position position="1"/>
    </location>
</feature>
<accession>A0A9P0YR40</accession>
<organism evidence="1 2">
    <name type="scientific">Cuscuta europaea</name>
    <name type="common">European dodder</name>
    <dbReference type="NCBI Taxonomy" id="41803"/>
    <lineage>
        <taxon>Eukaryota</taxon>
        <taxon>Viridiplantae</taxon>
        <taxon>Streptophyta</taxon>
        <taxon>Embryophyta</taxon>
        <taxon>Tracheophyta</taxon>
        <taxon>Spermatophyta</taxon>
        <taxon>Magnoliopsida</taxon>
        <taxon>eudicotyledons</taxon>
        <taxon>Gunneridae</taxon>
        <taxon>Pentapetalae</taxon>
        <taxon>asterids</taxon>
        <taxon>lamiids</taxon>
        <taxon>Solanales</taxon>
        <taxon>Convolvulaceae</taxon>
        <taxon>Cuscuteae</taxon>
        <taxon>Cuscuta</taxon>
        <taxon>Cuscuta subgen. Cuscuta</taxon>
    </lineage>
</organism>
<reference evidence="1" key="1">
    <citation type="submission" date="2022-07" db="EMBL/GenBank/DDBJ databases">
        <authorList>
            <person name="Macas J."/>
            <person name="Novak P."/>
            <person name="Neumann P."/>
        </authorList>
    </citation>
    <scope>NUCLEOTIDE SEQUENCE</scope>
</reference>
<evidence type="ECO:0000313" key="2">
    <source>
        <dbReference type="Proteomes" id="UP001152484"/>
    </source>
</evidence>
<keyword evidence="2" id="KW-1185">Reference proteome</keyword>
<protein>
    <submittedName>
        <fullName evidence="1">Uncharacterized protein</fullName>
    </submittedName>
</protein>